<evidence type="ECO:0000256" key="1">
    <source>
        <dbReference type="ARBA" id="ARBA00004141"/>
    </source>
</evidence>
<dbReference type="Proteomes" id="UP000665020">
    <property type="component" value="Chromosome"/>
</dbReference>
<dbReference type="InterPro" id="IPR004761">
    <property type="entry name" value="Spore_GerAB"/>
</dbReference>
<keyword evidence="7 8" id="KW-0472">Membrane</keyword>
<keyword evidence="10" id="KW-1185">Reference proteome</keyword>
<proteinExistence type="inferred from homology"/>
<dbReference type="GO" id="GO:0016020">
    <property type="term" value="C:membrane"/>
    <property type="evidence" value="ECO:0007669"/>
    <property type="project" value="UniProtKB-SubCell"/>
</dbReference>
<keyword evidence="3" id="KW-0813">Transport</keyword>
<evidence type="ECO:0000256" key="4">
    <source>
        <dbReference type="ARBA" id="ARBA00022544"/>
    </source>
</evidence>
<name>A0A8A7KC63_9FIRM</name>
<dbReference type="PANTHER" id="PTHR34975">
    <property type="entry name" value="SPORE GERMINATION PROTEIN A2"/>
    <property type="match status" value="1"/>
</dbReference>
<organism evidence="9 10">
    <name type="scientific">Iocasia fonsfrigidae</name>
    <dbReference type="NCBI Taxonomy" id="2682810"/>
    <lineage>
        <taxon>Bacteria</taxon>
        <taxon>Bacillati</taxon>
        <taxon>Bacillota</taxon>
        <taxon>Clostridia</taxon>
        <taxon>Halanaerobiales</taxon>
        <taxon>Halanaerobiaceae</taxon>
        <taxon>Iocasia</taxon>
    </lineage>
</organism>
<evidence type="ECO:0000256" key="3">
    <source>
        <dbReference type="ARBA" id="ARBA00022448"/>
    </source>
</evidence>
<feature type="transmembrane region" description="Helical" evidence="8">
    <location>
        <begin position="42"/>
        <end position="65"/>
    </location>
</feature>
<evidence type="ECO:0000256" key="5">
    <source>
        <dbReference type="ARBA" id="ARBA00022692"/>
    </source>
</evidence>
<dbReference type="GO" id="GO:0009847">
    <property type="term" value="P:spore germination"/>
    <property type="evidence" value="ECO:0007669"/>
    <property type="project" value="InterPro"/>
</dbReference>
<feature type="transmembrane region" description="Helical" evidence="8">
    <location>
        <begin position="311"/>
        <end position="327"/>
    </location>
</feature>
<evidence type="ECO:0000313" key="9">
    <source>
        <dbReference type="EMBL" id="QTL96477.1"/>
    </source>
</evidence>
<protein>
    <submittedName>
        <fullName evidence="9">Endospore germination permease</fullName>
    </submittedName>
</protein>
<evidence type="ECO:0000256" key="8">
    <source>
        <dbReference type="SAM" id="Phobius"/>
    </source>
</evidence>
<feature type="transmembrane region" description="Helical" evidence="8">
    <location>
        <begin position="16"/>
        <end position="36"/>
    </location>
</feature>
<feature type="transmembrane region" description="Helical" evidence="8">
    <location>
        <begin position="275"/>
        <end position="299"/>
    </location>
</feature>
<feature type="transmembrane region" description="Helical" evidence="8">
    <location>
        <begin position="116"/>
        <end position="139"/>
    </location>
</feature>
<keyword evidence="5 8" id="KW-0812">Transmembrane</keyword>
<dbReference type="Pfam" id="PF03845">
    <property type="entry name" value="Spore_permease"/>
    <property type="match status" value="1"/>
</dbReference>
<dbReference type="PANTHER" id="PTHR34975:SF2">
    <property type="entry name" value="SPORE GERMINATION PROTEIN A2"/>
    <property type="match status" value="1"/>
</dbReference>
<evidence type="ECO:0000313" key="10">
    <source>
        <dbReference type="Proteomes" id="UP000665020"/>
    </source>
</evidence>
<sequence>MMIKMKEHGKVTERQFAGIIANTLIGAGSLVLPRTITKAAGTAAWLSILIGGLFSFLIIFLIVKIGFRFPEETLMEYSNRVLGKIFGNSISLLFCFYWLLLCSLVLRVFASMLSSAVLLNTPIEFIIISMLFLIIYYINHDIEVIGRVNELYFIFLIIPVIIGIFLSMKEIQVIRLMPVMGQKGFSSIVKGTLNSFFSFLGFEIIVLFLPSLVTPKLAYNYAIKGLISPLIIYLAIVISAIGVFGIEELQNLTWPTLEVIKVIRFPGLILERVEAIFISFWVIAIFTTAGNLLYSSVLGMTQVFKLEDHKTLIYPLMPVVFFIAIFPDNVYQVFYYMEISSIIGTFLVFAIPLLIYVLSIMRNIRGDEQA</sequence>
<comment type="subcellular location">
    <subcellularLocation>
        <location evidence="1">Membrane</location>
        <topology evidence="1">Multi-pass membrane protein</topology>
    </subcellularLocation>
</comment>
<dbReference type="Gene3D" id="1.20.1740.10">
    <property type="entry name" value="Amino acid/polyamine transporter I"/>
    <property type="match status" value="1"/>
</dbReference>
<feature type="transmembrane region" description="Helical" evidence="8">
    <location>
        <begin position="333"/>
        <end position="358"/>
    </location>
</feature>
<dbReference type="AlphaFoldDB" id="A0A8A7KC63"/>
<reference evidence="9" key="1">
    <citation type="submission" date="2019-12" db="EMBL/GenBank/DDBJ databases">
        <authorList>
            <person name="zhang j."/>
            <person name="sun C.M."/>
        </authorList>
    </citation>
    <scope>NUCLEOTIDE SEQUENCE</scope>
    <source>
        <strain evidence="9">NS-1</strain>
    </source>
</reference>
<evidence type="ECO:0000256" key="2">
    <source>
        <dbReference type="ARBA" id="ARBA00007998"/>
    </source>
</evidence>
<dbReference type="NCBIfam" id="TIGR00912">
    <property type="entry name" value="2A0309"/>
    <property type="match status" value="1"/>
</dbReference>
<feature type="transmembrane region" description="Helical" evidence="8">
    <location>
        <begin position="221"/>
        <end position="246"/>
    </location>
</feature>
<evidence type="ECO:0000256" key="6">
    <source>
        <dbReference type="ARBA" id="ARBA00022989"/>
    </source>
</evidence>
<gene>
    <name evidence="9" type="ORF">GM661_00050</name>
</gene>
<evidence type="ECO:0000256" key="7">
    <source>
        <dbReference type="ARBA" id="ARBA00023136"/>
    </source>
</evidence>
<feature type="transmembrane region" description="Helical" evidence="8">
    <location>
        <begin position="85"/>
        <end position="110"/>
    </location>
</feature>
<dbReference type="KEGG" id="ifn:GM661_00050"/>
<keyword evidence="4" id="KW-0309">Germination</keyword>
<accession>A0A8A7KC63</accession>
<feature type="transmembrane region" description="Helical" evidence="8">
    <location>
        <begin position="188"/>
        <end position="209"/>
    </location>
</feature>
<dbReference type="RefSeq" id="WP_230868198.1">
    <property type="nucleotide sequence ID" value="NZ_CP046640.1"/>
</dbReference>
<keyword evidence="6 8" id="KW-1133">Transmembrane helix</keyword>
<feature type="transmembrane region" description="Helical" evidence="8">
    <location>
        <begin position="151"/>
        <end position="168"/>
    </location>
</feature>
<comment type="similarity">
    <text evidence="2">Belongs to the amino acid-polyamine-organocation (APC) superfamily. Spore germination protein (SGP) (TC 2.A.3.9) family.</text>
</comment>
<dbReference type="EMBL" id="CP046640">
    <property type="protein sequence ID" value="QTL96477.1"/>
    <property type="molecule type" value="Genomic_DNA"/>
</dbReference>